<evidence type="ECO:0000256" key="9">
    <source>
        <dbReference type="ARBA" id="ARBA00023326"/>
    </source>
</evidence>
<dbReference type="GO" id="GO:0030245">
    <property type="term" value="P:cellulose catabolic process"/>
    <property type="evidence" value="ECO:0007669"/>
    <property type="project" value="UniProtKB-KW"/>
</dbReference>
<evidence type="ECO:0000313" key="17">
    <source>
        <dbReference type="Proteomes" id="UP000567179"/>
    </source>
</evidence>
<organism evidence="16 17">
    <name type="scientific">Psilocybe cf. subviscida</name>
    <dbReference type="NCBI Taxonomy" id="2480587"/>
    <lineage>
        <taxon>Eukaryota</taxon>
        <taxon>Fungi</taxon>
        <taxon>Dikarya</taxon>
        <taxon>Basidiomycota</taxon>
        <taxon>Agaricomycotina</taxon>
        <taxon>Agaricomycetes</taxon>
        <taxon>Agaricomycetidae</taxon>
        <taxon>Agaricales</taxon>
        <taxon>Agaricineae</taxon>
        <taxon>Strophariaceae</taxon>
        <taxon>Psilocybe</taxon>
    </lineage>
</organism>
<keyword evidence="2" id="KW-0479">Metal-binding</keyword>
<feature type="signal peptide" evidence="14">
    <location>
        <begin position="1"/>
        <end position="19"/>
    </location>
</feature>
<evidence type="ECO:0000256" key="14">
    <source>
        <dbReference type="SAM" id="SignalP"/>
    </source>
</evidence>
<keyword evidence="14" id="KW-0732">Signal</keyword>
<dbReference type="GO" id="GO:0004497">
    <property type="term" value="F:monooxygenase activity"/>
    <property type="evidence" value="ECO:0007669"/>
    <property type="project" value="UniProtKB-KW"/>
</dbReference>
<evidence type="ECO:0000256" key="1">
    <source>
        <dbReference type="ARBA" id="ARBA00001973"/>
    </source>
</evidence>
<evidence type="ECO:0000256" key="3">
    <source>
        <dbReference type="ARBA" id="ARBA00023001"/>
    </source>
</evidence>
<evidence type="ECO:0000256" key="5">
    <source>
        <dbReference type="ARBA" id="ARBA00023008"/>
    </source>
</evidence>
<keyword evidence="7" id="KW-1015">Disulfide bond</keyword>
<feature type="domain" description="Auxiliary Activity family 9 catalytic" evidence="15">
    <location>
        <begin position="20"/>
        <end position="230"/>
    </location>
</feature>
<keyword evidence="17" id="KW-1185">Reference proteome</keyword>
<proteinExistence type="inferred from homology"/>
<comment type="caution">
    <text evidence="16">The sequence shown here is derived from an EMBL/GenBank/DDBJ whole genome shotgun (WGS) entry which is preliminary data.</text>
</comment>
<evidence type="ECO:0000256" key="10">
    <source>
        <dbReference type="ARBA" id="ARBA00044502"/>
    </source>
</evidence>
<evidence type="ECO:0000256" key="12">
    <source>
        <dbReference type="ARBA" id="ARBA00047174"/>
    </source>
</evidence>
<evidence type="ECO:0000256" key="6">
    <source>
        <dbReference type="ARBA" id="ARBA00023033"/>
    </source>
</evidence>
<evidence type="ECO:0000256" key="13">
    <source>
        <dbReference type="SAM" id="MobiDB-lite"/>
    </source>
</evidence>
<evidence type="ECO:0000256" key="11">
    <source>
        <dbReference type="ARBA" id="ARBA00045077"/>
    </source>
</evidence>
<sequence length="314" mass="33118">MKSFSVLTSVLAAATYVSAHGHVHQITIAGKAYLGNVPQASPTPSVIRQISTPNPIKGARNVAINCGQDAVPAALVADAKPGDEITFDWTSGELTPWPHNIGPMLTYMASCGNVACDKYDPKDADWFKIDQVGRKPLNTNGDWVQKDLFGGGVANVTLPSNLAAGNYLIRHEIIALHIAQNPGGAEFYASCSQLRVGGNETGVPRPEDLVKLPGAYNDNDAGILVNVFNTVAPGVFPEYKFPGPAVAELVNGGVGAGSGNGTETDTPSNKTAPTDGDNTPYSGGCMTRRAAYEQQRPRVISRVMRRASFAAARL</sequence>
<dbReference type="AlphaFoldDB" id="A0A8H5AR82"/>
<evidence type="ECO:0000256" key="7">
    <source>
        <dbReference type="ARBA" id="ARBA00023157"/>
    </source>
</evidence>
<dbReference type="PANTHER" id="PTHR33353">
    <property type="entry name" value="PUTATIVE (AFU_ORTHOLOGUE AFUA_1G12560)-RELATED"/>
    <property type="match status" value="1"/>
</dbReference>
<dbReference type="InterPro" id="IPR049892">
    <property type="entry name" value="AA9"/>
</dbReference>
<name>A0A8H5AR82_9AGAR</name>
<feature type="compositionally biased region" description="Polar residues" evidence="13">
    <location>
        <begin position="262"/>
        <end position="281"/>
    </location>
</feature>
<comment type="similarity">
    <text evidence="10">Belongs to the polysaccharide monooxygenase AA9 family.</text>
</comment>
<dbReference type="GO" id="GO:0046872">
    <property type="term" value="F:metal ion binding"/>
    <property type="evidence" value="ECO:0007669"/>
    <property type="project" value="UniProtKB-KW"/>
</dbReference>
<evidence type="ECO:0000313" key="16">
    <source>
        <dbReference type="EMBL" id="KAF5309256.1"/>
    </source>
</evidence>
<keyword evidence="4" id="KW-0560">Oxidoreductase</keyword>
<evidence type="ECO:0000256" key="8">
    <source>
        <dbReference type="ARBA" id="ARBA00023277"/>
    </source>
</evidence>
<keyword evidence="8" id="KW-0119">Carbohydrate metabolism</keyword>
<evidence type="ECO:0000256" key="4">
    <source>
        <dbReference type="ARBA" id="ARBA00023002"/>
    </source>
</evidence>
<dbReference type="PANTHER" id="PTHR33353:SF6">
    <property type="entry name" value="ENDOGLUCANASE IV"/>
    <property type="match status" value="1"/>
</dbReference>
<gene>
    <name evidence="16" type="ORF">D9619_012697</name>
</gene>
<protein>
    <recommendedName>
        <fullName evidence="12">lytic cellulose monooxygenase (C4-dehydrogenating)</fullName>
        <ecNumber evidence="12">1.14.99.56</ecNumber>
    </recommendedName>
</protein>
<accession>A0A8H5AR82</accession>
<feature type="chain" id="PRO_5034247076" description="lytic cellulose monooxygenase (C4-dehydrogenating)" evidence="14">
    <location>
        <begin position="20"/>
        <end position="314"/>
    </location>
</feature>
<evidence type="ECO:0000256" key="2">
    <source>
        <dbReference type="ARBA" id="ARBA00022723"/>
    </source>
</evidence>
<comment type="catalytic activity">
    <reaction evidence="11">
        <text>[(1-&gt;4)-beta-D-glucosyl]n+m + reduced acceptor + O2 = 4-dehydro-beta-D-glucosyl-[(1-&gt;4)-beta-D-glucosyl]n-1 + [(1-&gt;4)-beta-D-glucosyl]m + acceptor + H2O.</text>
        <dbReference type="EC" id="1.14.99.56"/>
    </reaction>
</comment>
<keyword evidence="6" id="KW-0503">Monooxygenase</keyword>
<dbReference type="Gene3D" id="2.70.50.70">
    <property type="match status" value="1"/>
</dbReference>
<keyword evidence="3" id="KW-0136">Cellulose degradation</keyword>
<dbReference type="EMBL" id="JAACJJ010000060">
    <property type="protein sequence ID" value="KAF5309256.1"/>
    <property type="molecule type" value="Genomic_DNA"/>
</dbReference>
<keyword evidence="5" id="KW-0186">Copper</keyword>
<dbReference type="InterPro" id="IPR005103">
    <property type="entry name" value="AA9_LPMO"/>
</dbReference>
<dbReference type="CDD" id="cd21175">
    <property type="entry name" value="LPMO_AA9"/>
    <property type="match status" value="1"/>
</dbReference>
<keyword evidence="9" id="KW-0624">Polysaccharide degradation</keyword>
<dbReference type="EC" id="1.14.99.56" evidence="12"/>
<feature type="region of interest" description="Disordered" evidence="13">
    <location>
        <begin position="256"/>
        <end position="285"/>
    </location>
</feature>
<dbReference type="OrthoDB" id="4849160at2759"/>
<reference evidence="16 17" key="1">
    <citation type="journal article" date="2020" name="ISME J.">
        <title>Uncovering the hidden diversity of litter-decomposition mechanisms in mushroom-forming fungi.</title>
        <authorList>
            <person name="Floudas D."/>
            <person name="Bentzer J."/>
            <person name="Ahren D."/>
            <person name="Johansson T."/>
            <person name="Persson P."/>
            <person name="Tunlid A."/>
        </authorList>
    </citation>
    <scope>NUCLEOTIDE SEQUENCE [LARGE SCALE GENOMIC DNA]</scope>
    <source>
        <strain evidence="16 17">CBS 101986</strain>
    </source>
</reference>
<dbReference type="Pfam" id="PF03443">
    <property type="entry name" value="AA9"/>
    <property type="match status" value="1"/>
</dbReference>
<comment type="cofactor">
    <cofactor evidence="1">
        <name>Cu(2+)</name>
        <dbReference type="ChEBI" id="CHEBI:29036"/>
    </cofactor>
</comment>
<evidence type="ECO:0000259" key="15">
    <source>
        <dbReference type="Pfam" id="PF03443"/>
    </source>
</evidence>
<dbReference type="Proteomes" id="UP000567179">
    <property type="component" value="Unassembled WGS sequence"/>
</dbReference>